<dbReference type="KEGG" id="boe:106311992"/>
<keyword evidence="6" id="KW-0175">Coiled coil</keyword>
<evidence type="ECO:0000256" key="4">
    <source>
        <dbReference type="ARBA" id="ARBA00022679"/>
    </source>
</evidence>
<protein>
    <recommendedName>
        <fullName evidence="5">Hexosyltransferase</fullName>
        <ecNumber evidence="5">2.4.1.-</ecNumber>
    </recommendedName>
</protein>
<keyword evidence="5" id="KW-0812">Transmembrane</keyword>
<dbReference type="Gene3D" id="3.90.550.10">
    <property type="entry name" value="Spore Coat Polysaccharide Biosynthesis Protein SpsA, Chain A"/>
    <property type="match status" value="1"/>
</dbReference>
<keyword evidence="5" id="KW-0472">Membrane</keyword>
<feature type="region of interest" description="Disordered" evidence="7">
    <location>
        <begin position="121"/>
        <end position="148"/>
    </location>
</feature>
<evidence type="ECO:0000256" key="7">
    <source>
        <dbReference type="SAM" id="MobiDB-lite"/>
    </source>
</evidence>
<keyword evidence="4" id="KW-0808">Transferase</keyword>
<dbReference type="CDD" id="cd06429">
    <property type="entry name" value="GT8_like_1"/>
    <property type="match status" value="1"/>
</dbReference>
<feature type="transmembrane region" description="Helical" evidence="5">
    <location>
        <begin position="28"/>
        <end position="49"/>
    </location>
</feature>
<dbReference type="InterPro" id="IPR029044">
    <property type="entry name" value="Nucleotide-diphossugar_trans"/>
</dbReference>
<evidence type="ECO:0000256" key="3">
    <source>
        <dbReference type="ARBA" id="ARBA00022676"/>
    </source>
</evidence>
<dbReference type="GO" id="GO:0045489">
    <property type="term" value="P:pectin biosynthetic process"/>
    <property type="evidence" value="ECO:0007669"/>
    <property type="project" value="UniProtKB-UniPathway"/>
</dbReference>
<evidence type="ECO:0000256" key="1">
    <source>
        <dbReference type="ARBA" id="ARBA00004877"/>
    </source>
</evidence>
<dbReference type="Pfam" id="PF25557">
    <property type="entry name" value="GAUT_1"/>
    <property type="match status" value="1"/>
</dbReference>
<proteinExistence type="inferred from homology"/>
<dbReference type="eggNOG" id="ENOG502QSDQ">
    <property type="taxonomic scope" value="Eukaryota"/>
</dbReference>
<dbReference type="EC" id="2.4.1.-" evidence="5"/>
<reference evidence="8 9" key="1">
    <citation type="journal article" date="2014" name="Genome Biol.">
        <title>Transcriptome and methylome profiling reveals relics of genome dominance in the mesopolyploid Brassica oleracea.</title>
        <authorList>
            <person name="Parkin I.A."/>
            <person name="Koh C."/>
            <person name="Tang H."/>
            <person name="Robinson S.J."/>
            <person name="Kagale S."/>
            <person name="Clarke W.E."/>
            <person name="Town C.D."/>
            <person name="Nixon J."/>
            <person name="Krishnakumar V."/>
            <person name="Bidwell S.L."/>
            <person name="Denoeud F."/>
            <person name="Belcram H."/>
            <person name="Links M.G."/>
            <person name="Just J."/>
            <person name="Clarke C."/>
            <person name="Bender T."/>
            <person name="Huebert T."/>
            <person name="Mason A.S."/>
            <person name="Pires J.C."/>
            <person name="Barker G."/>
            <person name="Moore J."/>
            <person name="Walley P.G."/>
            <person name="Manoli S."/>
            <person name="Batley J."/>
            <person name="Edwards D."/>
            <person name="Nelson M.N."/>
            <person name="Wang X."/>
            <person name="Paterson A.H."/>
            <person name="King G."/>
            <person name="Bancroft I."/>
            <person name="Chalhoub B."/>
            <person name="Sharpe A.G."/>
        </authorList>
    </citation>
    <scope>NUCLEOTIDE SEQUENCE</scope>
    <source>
        <strain evidence="8 9">cv. TO1000</strain>
    </source>
</reference>
<keyword evidence="5" id="KW-1133">Transmembrane helix</keyword>
<dbReference type="SUPFAM" id="SSF53448">
    <property type="entry name" value="Nucleotide-diphospho-sugar transferases"/>
    <property type="match status" value="1"/>
</dbReference>
<dbReference type="Pfam" id="PF01501">
    <property type="entry name" value="Glyco_transf_8"/>
    <property type="match status" value="1"/>
</dbReference>
<dbReference type="AlphaFoldDB" id="A0A0D3DUR2"/>
<dbReference type="OrthoDB" id="411524at2759"/>
<dbReference type="RefSeq" id="XP_013604811.1">
    <property type="nucleotide sequence ID" value="XM_013749357.1"/>
</dbReference>
<evidence type="ECO:0000313" key="9">
    <source>
        <dbReference type="Proteomes" id="UP000032141"/>
    </source>
</evidence>
<evidence type="ECO:0000313" key="8">
    <source>
        <dbReference type="EnsemblPlants" id="Bo8g095640.1"/>
    </source>
</evidence>
<dbReference type="STRING" id="109376.A0A0D3DUR2"/>
<dbReference type="GeneID" id="106311992"/>
<dbReference type="InterPro" id="IPR029993">
    <property type="entry name" value="GAUT"/>
</dbReference>
<dbReference type="PANTHER" id="PTHR32116:SF102">
    <property type="entry name" value="HEXOSYLTRANSFERASE"/>
    <property type="match status" value="1"/>
</dbReference>
<feature type="coiled-coil region" evidence="6">
    <location>
        <begin position="237"/>
        <end position="264"/>
    </location>
</feature>
<evidence type="ECO:0000256" key="6">
    <source>
        <dbReference type="SAM" id="Coils"/>
    </source>
</evidence>
<dbReference type="Proteomes" id="UP000032141">
    <property type="component" value="Chromosome C8"/>
</dbReference>
<sequence>MALKRGLLGVNRIRGGGGGGGGGSRSSFVLLVFFCVFAPLVFFVGRGVYIDSSNDYSNDSLKQDLDWRERLAMQSLRSLFSKEVLDVITASTADLGPFSLDSFKKNNLSASYREAVVDTSVRNSQNQTTSSAMNAKRDITSKGGSHQKVETPAKFYRRQLREKRREMRANELVQRNDDTILKLENAAIERSKSVDSAVLGKYSIWRRENENDNSDSNIRLMRDQVIMARVYSGIAKLKNKTELLQELQARIKDSQRVLAEATTDADLPRSAHDKLRDMGQVLSKAKMQLYDCKLVTGKLRAMLQTADEQVRSLKKQSTFLAQLAAKTIPNPIHCLSMRLTIDYYLLSPEKRKFPRRENRENPNLYHYALFSDNVLAASVVVNSTIMNAKDPSKHVFHLVTDKLNFAAMNMWFLLNPPGKATIHVENVDEFKWLNSSYCPVLRQLESAAMKEYYFKADHPSSGSSNLKYRNPKYLSMLNHLRFYLPEVYPKLNKILFLDDDIIVQKDLTPLWEVNLNGKVNGAVETCGESFHRFDKYLNFSNPHIARNFNPNACGWAYGMNMFDLKEWKKRDITGIYHKWQNMNENRTLWKLGTLPPGLITFYGLTHPLDKSWHVLGLGYNPSIAKKDIQNAAVVHYNGNMKPWLELAMSKYRPYWTKYIKFDHPYLRRCNLHE</sequence>
<evidence type="ECO:0000256" key="2">
    <source>
        <dbReference type="ARBA" id="ARBA00006351"/>
    </source>
</evidence>
<keyword evidence="5" id="KW-0333">Golgi apparatus</keyword>
<organism evidence="8 9">
    <name type="scientific">Brassica oleracea var. oleracea</name>
    <dbReference type="NCBI Taxonomy" id="109376"/>
    <lineage>
        <taxon>Eukaryota</taxon>
        <taxon>Viridiplantae</taxon>
        <taxon>Streptophyta</taxon>
        <taxon>Embryophyta</taxon>
        <taxon>Tracheophyta</taxon>
        <taxon>Spermatophyta</taxon>
        <taxon>Magnoliopsida</taxon>
        <taxon>eudicotyledons</taxon>
        <taxon>Gunneridae</taxon>
        <taxon>Pentapetalae</taxon>
        <taxon>rosids</taxon>
        <taxon>malvids</taxon>
        <taxon>Brassicales</taxon>
        <taxon>Brassicaceae</taxon>
        <taxon>Brassiceae</taxon>
        <taxon>Brassica</taxon>
    </lineage>
</organism>
<comment type="subcellular location">
    <subcellularLocation>
        <location evidence="5">Golgi apparatus membrane</location>
        <topology evidence="5">Single-pass type II membrane protein</topology>
    </subcellularLocation>
</comment>
<keyword evidence="9" id="KW-1185">Reference proteome</keyword>
<dbReference type="OMA" id="PYIRTCK"/>
<dbReference type="GO" id="GO:0071555">
    <property type="term" value="P:cell wall organization"/>
    <property type="evidence" value="ECO:0007669"/>
    <property type="project" value="UniProtKB-KW"/>
</dbReference>
<dbReference type="GO" id="GO:0047262">
    <property type="term" value="F:polygalacturonate 4-alpha-galacturonosyltransferase activity"/>
    <property type="evidence" value="ECO:0007669"/>
    <property type="project" value="InterPro"/>
</dbReference>
<dbReference type="InterPro" id="IPR002495">
    <property type="entry name" value="Glyco_trans_8"/>
</dbReference>
<dbReference type="Gramene" id="Bo8g095640.1">
    <property type="protein sequence ID" value="Bo8g095640.1"/>
    <property type="gene ID" value="Bo8g095640"/>
</dbReference>
<dbReference type="HOGENOM" id="CLU_010770_2_0_1"/>
<reference evidence="8" key="2">
    <citation type="submission" date="2015-03" db="UniProtKB">
        <authorList>
            <consortium name="EnsemblPlants"/>
        </authorList>
    </citation>
    <scope>IDENTIFICATION</scope>
</reference>
<keyword evidence="5" id="KW-0961">Cell wall biogenesis/degradation</keyword>
<keyword evidence="3 5" id="KW-0328">Glycosyltransferase</keyword>
<accession>A0A0D3DUR2</accession>
<dbReference type="PANTHER" id="PTHR32116">
    <property type="entry name" value="GALACTURONOSYLTRANSFERASE 4-RELATED"/>
    <property type="match status" value="1"/>
</dbReference>
<dbReference type="UniPathway" id="UPA00845"/>
<name>A0A0D3DUR2_BRAOL</name>
<dbReference type="GO" id="GO:0000139">
    <property type="term" value="C:Golgi membrane"/>
    <property type="evidence" value="ECO:0007669"/>
    <property type="project" value="UniProtKB-SubCell"/>
</dbReference>
<evidence type="ECO:0000256" key="5">
    <source>
        <dbReference type="RuleBase" id="RU362027"/>
    </source>
</evidence>
<comment type="pathway">
    <text evidence="1 5">Glycan metabolism; pectin biosynthesis.</text>
</comment>
<comment type="similarity">
    <text evidence="2 5">Belongs to the glycosyltransferase 8 family.</text>
</comment>
<dbReference type="EnsemblPlants" id="Bo8g095640.1">
    <property type="protein sequence ID" value="Bo8g095640.1"/>
    <property type="gene ID" value="Bo8g095640"/>
</dbReference>
<feature type="compositionally biased region" description="Polar residues" evidence="7">
    <location>
        <begin position="121"/>
        <end position="133"/>
    </location>
</feature>